<dbReference type="AlphaFoldDB" id="A0A9I9CD25"/>
<feature type="compositionally biased region" description="Basic and acidic residues" evidence="1">
    <location>
        <begin position="13"/>
        <end position="36"/>
    </location>
</feature>
<name>A0A9I9CD25_CUCME</name>
<feature type="region of interest" description="Disordered" evidence="1">
    <location>
        <begin position="1"/>
        <end position="58"/>
    </location>
</feature>
<dbReference type="EnsemblPlants" id="MELO3C001580.2.1">
    <property type="protein sequence ID" value="MELO3C001580.2.1"/>
    <property type="gene ID" value="MELO3C001580.2"/>
</dbReference>
<sequence length="58" mass="6450">MKEEGDTGGGAETDTKMEGERRLRRRADETTMKVEGARAVARRRGEETEGRRKNRGGG</sequence>
<accession>A0A9I9CD25</accession>
<evidence type="ECO:0000313" key="2">
    <source>
        <dbReference type="EnsemblPlants" id="MELO3C001580.2.1"/>
    </source>
</evidence>
<proteinExistence type="predicted"/>
<protein>
    <submittedName>
        <fullName evidence="2">Uncharacterized protein</fullName>
    </submittedName>
</protein>
<dbReference type="Gramene" id="MELO3C001580.2.1">
    <property type="protein sequence ID" value="MELO3C001580.2.1"/>
    <property type="gene ID" value="MELO3C001580.2"/>
</dbReference>
<reference evidence="2" key="1">
    <citation type="submission" date="2023-03" db="UniProtKB">
        <authorList>
            <consortium name="EnsemblPlants"/>
        </authorList>
    </citation>
    <scope>IDENTIFICATION</scope>
</reference>
<evidence type="ECO:0000256" key="1">
    <source>
        <dbReference type="SAM" id="MobiDB-lite"/>
    </source>
</evidence>
<organism evidence="2">
    <name type="scientific">Cucumis melo</name>
    <name type="common">Muskmelon</name>
    <dbReference type="NCBI Taxonomy" id="3656"/>
    <lineage>
        <taxon>Eukaryota</taxon>
        <taxon>Viridiplantae</taxon>
        <taxon>Streptophyta</taxon>
        <taxon>Embryophyta</taxon>
        <taxon>Tracheophyta</taxon>
        <taxon>Spermatophyta</taxon>
        <taxon>Magnoliopsida</taxon>
        <taxon>eudicotyledons</taxon>
        <taxon>Gunneridae</taxon>
        <taxon>Pentapetalae</taxon>
        <taxon>rosids</taxon>
        <taxon>fabids</taxon>
        <taxon>Cucurbitales</taxon>
        <taxon>Cucurbitaceae</taxon>
        <taxon>Benincaseae</taxon>
        <taxon>Cucumis</taxon>
    </lineage>
</organism>